<dbReference type="NCBIfam" id="NF007899">
    <property type="entry name" value="PRK10605.1"/>
    <property type="match status" value="1"/>
</dbReference>
<organism evidence="5 6">
    <name type="scientific">Azospira inquinata</name>
    <dbReference type="NCBI Taxonomy" id="2785627"/>
    <lineage>
        <taxon>Bacteria</taxon>
        <taxon>Pseudomonadati</taxon>
        <taxon>Pseudomonadota</taxon>
        <taxon>Betaproteobacteria</taxon>
        <taxon>Rhodocyclales</taxon>
        <taxon>Rhodocyclaceae</taxon>
        <taxon>Azospira</taxon>
    </lineage>
</organism>
<comment type="cofactor">
    <cofactor evidence="1">
        <name>FMN</name>
        <dbReference type="ChEBI" id="CHEBI:58210"/>
    </cofactor>
</comment>
<evidence type="ECO:0000313" key="6">
    <source>
        <dbReference type="Proteomes" id="UP000683428"/>
    </source>
</evidence>
<protein>
    <submittedName>
        <fullName evidence="5">Alkene reductase</fullName>
    </submittedName>
</protein>
<dbReference type="Proteomes" id="UP000683428">
    <property type="component" value="Chromosome"/>
</dbReference>
<feature type="domain" description="NADH:flavin oxidoreductase/NADH oxidase N-terminal" evidence="4">
    <location>
        <begin position="5"/>
        <end position="340"/>
    </location>
</feature>
<evidence type="ECO:0000313" key="5">
    <source>
        <dbReference type="EMBL" id="QWT49657.1"/>
    </source>
</evidence>
<dbReference type="KEGG" id="aiq:Azoinq_03325"/>
<evidence type="ECO:0000256" key="1">
    <source>
        <dbReference type="ARBA" id="ARBA00001917"/>
    </source>
</evidence>
<dbReference type="PANTHER" id="PTHR22893">
    <property type="entry name" value="NADH OXIDOREDUCTASE-RELATED"/>
    <property type="match status" value="1"/>
</dbReference>
<dbReference type="EMBL" id="CP064782">
    <property type="protein sequence ID" value="QWT49657.1"/>
    <property type="molecule type" value="Genomic_DNA"/>
</dbReference>
<name>A0A975SNL4_9RHOO</name>
<sequence>MSELLFSPFRLGALELPSRIVMAPMTRCRTSQPGDIPNRLMGEYYAQRAGAGLIVSEATQISRQGQGYSWTPGLYTAAQVEGWQGVTDQVHRAGGRIFAQLWHVGRMSHSVFHAGALPVAPTALAPDAQVWVAGGDGQGHLLDCPVPRELRQEEIQGIVLDYRRAALNALEAGFDGVEIHGANGYLIDQFLRTTSNRRQDDYGGSRENRARFLLEVTRAVAEAVGPSRTGVRLAPYITARNMNCPDIIPTILYAAGELDALKLAYLHLSEADWDDAPTVPDSFRQDLRQAFHGAIVVAGRYDRARAEAVLGAGYADLVAFGRPFIANPDLPRRLEENLPLAQPDPATLFGGGEQGYTSYPGYFPA</sequence>
<dbReference type="CDD" id="cd02933">
    <property type="entry name" value="OYE_like_FMN"/>
    <property type="match status" value="1"/>
</dbReference>
<keyword evidence="3" id="KW-0560">Oxidoreductase</keyword>
<dbReference type="GO" id="GO:0016628">
    <property type="term" value="F:oxidoreductase activity, acting on the CH-CH group of donors, NAD or NADP as acceptor"/>
    <property type="evidence" value="ECO:0007669"/>
    <property type="project" value="UniProtKB-ARBA"/>
</dbReference>
<comment type="similarity">
    <text evidence="2">Belongs to the NADH:flavin oxidoreductase/NADH oxidase family.</text>
</comment>
<evidence type="ECO:0000256" key="3">
    <source>
        <dbReference type="ARBA" id="ARBA00023002"/>
    </source>
</evidence>
<dbReference type="AlphaFoldDB" id="A0A975SNL4"/>
<dbReference type="PANTHER" id="PTHR22893:SF135">
    <property type="entry name" value="NAD(P)H:FLAVIN OXIDOREDUCTASE SYE2"/>
    <property type="match status" value="1"/>
</dbReference>
<dbReference type="Pfam" id="PF00724">
    <property type="entry name" value="Oxidored_FMN"/>
    <property type="match status" value="1"/>
</dbReference>
<gene>
    <name evidence="5" type="ORF">Azoinq_03325</name>
</gene>
<proteinExistence type="inferred from homology"/>
<accession>A0A975SNL4</accession>
<dbReference type="FunFam" id="3.20.20.70:FF:000059">
    <property type="entry name" value="N-ethylmaleimide reductase, FMN-linked"/>
    <property type="match status" value="1"/>
</dbReference>
<dbReference type="RefSeq" id="WP_216126148.1">
    <property type="nucleotide sequence ID" value="NZ_CP064782.1"/>
</dbReference>
<keyword evidence="6" id="KW-1185">Reference proteome</keyword>
<evidence type="ECO:0000259" key="4">
    <source>
        <dbReference type="Pfam" id="PF00724"/>
    </source>
</evidence>
<reference evidence="5" key="1">
    <citation type="submission" date="2020-11" db="EMBL/GenBank/DDBJ databases">
        <title>Azospira inquinata sp. nov.</title>
        <authorList>
            <person name="Moe W.M."/>
            <person name="Mikes M.C."/>
        </authorList>
    </citation>
    <scope>NUCLEOTIDE SEQUENCE</scope>
    <source>
        <strain evidence="5">Azo-3</strain>
    </source>
</reference>
<evidence type="ECO:0000256" key="2">
    <source>
        <dbReference type="ARBA" id="ARBA00005979"/>
    </source>
</evidence>
<dbReference type="InterPro" id="IPR045247">
    <property type="entry name" value="Oye-like"/>
</dbReference>
<dbReference type="InterPro" id="IPR001155">
    <property type="entry name" value="OxRdtase_FMN_N"/>
</dbReference>
<dbReference type="GO" id="GO:0005829">
    <property type="term" value="C:cytosol"/>
    <property type="evidence" value="ECO:0007669"/>
    <property type="project" value="TreeGrafter"/>
</dbReference>
<dbReference type="GO" id="GO:0010181">
    <property type="term" value="F:FMN binding"/>
    <property type="evidence" value="ECO:0007669"/>
    <property type="project" value="InterPro"/>
</dbReference>